<keyword evidence="2" id="KW-0732">Signal</keyword>
<proteinExistence type="predicted"/>
<dbReference type="Gene3D" id="2.60.40.10">
    <property type="entry name" value="Immunoglobulins"/>
    <property type="match status" value="1"/>
</dbReference>
<feature type="chain" id="PRO_5043461552" description="Fibronectin type-III domain-containing protein" evidence="2">
    <location>
        <begin position="27"/>
        <end position="696"/>
    </location>
</feature>
<dbReference type="InterPro" id="IPR013783">
    <property type="entry name" value="Ig-like_fold"/>
</dbReference>
<evidence type="ECO:0000256" key="1">
    <source>
        <dbReference type="SAM" id="MobiDB-lite"/>
    </source>
</evidence>
<comment type="caution">
    <text evidence="3">The sequence shown here is derived from an EMBL/GenBank/DDBJ whole genome shotgun (WGS) entry which is preliminary data.</text>
</comment>
<evidence type="ECO:0000313" key="3">
    <source>
        <dbReference type="EMBL" id="GIM47685.1"/>
    </source>
</evidence>
<dbReference type="Proteomes" id="UP001057291">
    <property type="component" value="Unassembled WGS sequence"/>
</dbReference>
<dbReference type="SUPFAM" id="SSF50978">
    <property type="entry name" value="WD40 repeat-like"/>
    <property type="match status" value="1"/>
</dbReference>
<accession>A0AAV4LIV0</accession>
<dbReference type="InterPro" id="IPR036322">
    <property type="entry name" value="WD40_repeat_dom_sf"/>
</dbReference>
<protein>
    <recommendedName>
        <fullName evidence="5">Fibronectin type-III domain-containing protein</fullName>
    </recommendedName>
</protein>
<feature type="signal peptide" evidence="2">
    <location>
        <begin position="1"/>
        <end position="26"/>
    </location>
</feature>
<feature type="compositionally biased region" description="Polar residues" evidence="1">
    <location>
        <begin position="455"/>
        <end position="469"/>
    </location>
</feature>
<evidence type="ECO:0000313" key="4">
    <source>
        <dbReference type="Proteomes" id="UP001057291"/>
    </source>
</evidence>
<name>A0AAV4LIV0_9BACL</name>
<gene>
    <name evidence="3" type="ORF">DNHGIG_32340</name>
</gene>
<evidence type="ECO:0008006" key="5">
    <source>
        <dbReference type="Google" id="ProtNLM"/>
    </source>
</evidence>
<organism evidence="3 4">
    <name type="scientific">Collibacillus ludicampi</name>
    <dbReference type="NCBI Taxonomy" id="2771369"/>
    <lineage>
        <taxon>Bacteria</taxon>
        <taxon>Bacillati</taxon>
        <taxon>Bacillota</taxon>
        <taxon>Bacilli</taxon>
        <taxon>Bacillales</taxon>
        <taxon>Alicyclobacillaceae</taxon>
        <taxon>Collibacillus</taxon>
    </lineage>
</organism>
<feature type="region of interest" description="Disordered" evidence="1">
    <location>
        <begin position="450"/>
        <end position="476"/>
    </location>
</feature>
<sequence>MVLKKIRRTLGVWALILFLSVLPVWASTGSTIFQDSFNDVSQVDLNNTTAYVNVGSGWVELWHPSQATAISVDQNANSNVPSNIVVADQAGVKWYSYDQSTGKMISNSTLSYNNTNPIGVSLVPQQMTYYVFTRSGSSYTIEQAVFDGTSMVDNPLSTVTGLSDLVTISAVDTSHVAVANKQGQINVYSQGILDTTHSFNTGLTNIQSVANIPGTWNFVVVTSDSAYQYVFDQSTGTYVKNTAYTVNSGSQTIVSGATTDGNLVDLLTPTQNDAYIFDQETNTMAQAGIYTIGGLSKAVAVGLPSDQDVVIADQDGNVHTYQLNGSSFAENPNLLIQGLTFSKDYHSPGIYQSKIITPSSQNNMFQIVPTEQNDPGTSITYSLSIDGGSSFTTIQPNQWIHLPAGTTNPPYMSNVPPGPYIVQATLTSPSPDATPRLTDIQLNAYLDVTPPTAPGQPTANPNPSGQATTHIDWASSDDPVFAPSTGASGIATYQIRFSTDGGTTWGPWIDTGSNQPGYDLQVPTNTAVTYAIQVRAIDVAGNIGPESPIGNLFVDTIPLGMTGNLMVTNIVYPTPGQTFPTNILPVHVQAGGEVIYEVTTTGGAQQVHVEYSDGTTQDLVPKDSTLQDVCRWEGWYYPSSTSTIPLDTPQGTHIWITKITVSGLNKQPYETSSDLLVIDGSISRGMLPQMAPRLVK</sequence>
<keyword evidence="4" id="KW-1185">Reference proteome</keyword>
<dbReference type="AlphaFoldDB" id="A0AAV4LIV0"/>
<evidence type="ECO:0000256" key="2">
    <source>
        <dbReference type="SAM" id="SignalP"/>
    </source>
</evidence>
<reference evidence="3" key="1">
    <citation type="journal article" date="2023" name="Int. J. Syst. Evol. Microbiol.">
        <title>Collibacillus ludicampi gen. nov., sp. nov., a new soil bacterium of the family Alicyclobacillaceae.</title>
        <authorList>
            <person name="Jojima T."/>
            <person name="Ioku Y."/>
            <person name="Fukuta Y."/>
            <person name="Shirasaka N."/>
            <person name="Matsumura Y."/>
            <person name="Mori M."/>
        </authorList>
    </citation>
    <scope>NUCLEOTIDE SEQUENCE</scope>
    <source>
        <strain evidence="3">TP075</strain>
    </source>
</reference>
<dbReference type="EMBL" id="BOQE01000001">
    <property type="protein sequence ID" value="GIM47685.1"/>
    <property type="molecule type" value="Genomic_DNA"/>
</dbReference>